<reference evidence="1" key="1">
    <citation type="submission" date="2020-02" db="EMBL/GenBank/DDBJ databases">
        <authorList>
            <person name="Meier V. D."/>
        </authorList>
    </citation>
    <scope>NUCLEOTIDE SEQUENCE</scope>
    <source>
        <strain evidence="1">AVDCRST_MAG17</strain>
    </source>
</reference>
<organism evidence="1">
    <name type="scientific">uncultured Solirubrobacterales bacterium</name>
    <dbReference type="NCBI Taxonomy" id="768556"/>
    <lineage>
        <taxon>Bacteria</taxon>
        <taxon>Bacillati</taxon>
        <taxon>Actinomycetota</taxon>
        <taxon>Thermoleophilia</taxon>
        <taxon>Solirubrobacterales</taxon>
        <taxon>environmental samples</taxon>
    </lineage>
</organism>
<sequence length="119" mass="13432">MSQADTKTLIEGAVQRFEDDVPALKPLKLVFRLELHARGDAPVWRVELPGPRVSKDPGADARVDVAIPRAFFNELARDGRLADWVEAYEHGHVRASGDRQIIRLVGKVVERQLARERSR</sequence>
<dbReference type="EMBL" id="CADCVV010000057">
    <property type="protein sequence ID" value="CAA9490746.1"/>
    <property type="molecule type" value="Genomic_DNA"/>
</dbReference>
<protein>
    <recommendedName>
        <fullName evidence="2">SCP2 domain-containing protein</fullName>
    </recommendedName>
</protein>
<gene>
    <name evidence="1" type="ORF">AVDCRST_MAG17-763</name>
</gene>
<evidence type="ECO:0000313" key="1">
    <source>
        <dbReference type="EMBL" id="CAA9490746.1"/>
    </source>
</evidence>
<evidence type="ECO:0008006" key="2">
    <source>
        <dbReference type="Google" id="ProtNLM"/>
    </source>
</evidence>
<name>A0A6J4SCP3_9ACTN</name>
<dbReference type="AlphaFoldDB" id="A0A6J4SCP3"/>
<proteinExistence type="predicted"/>
<accession>A0A6J4SCP3</accession>